<dbReference type="PANTHER" id="PTHR43156:SF2">
    <property type="entry name" value="STAGE II SPORULATION PROTEIN E"/>
    <property type="match status" value="1"/>
</dbReference>
<accession>A0A4R4WAF5</accession>
<evidence type="ECO:0000313" key="3">
    <source>
        <dbReference type="EMBL" id="TDD12245.1"/>
    </source>
</evidence>
<dbReference type="InterPro" id="IPR001932">
    <property type="entry name" value="PPM-type_phosphatase-like_dom"/>
</dbReference>
<feature type="domain" description="PPM-type phosphatase" evidence="2">
    <location>
        <begin position="181"/>
        <end position="397"/>
    </location>
</feature>
<name>A0A4R4WAF5_9ACTN</name>
<dbReference type="Pfam" id="PF07228">
    <property type="entry name" value="SpoIIE"/>
    <property type="match status" value="1"/>
</dbReference>
<dbReference type="RefSeq" id="WP_132591386.1">
    <property type="nucleotide sequence ID" value="NZ_SMKO01000003.1"/>
</dbReference>
<keyword evidence="4" id="KW-1185">Reference proteome</keyword>
<dbReference type="SMART" id="SM00331">
    <property type="entry name" value="PP2C_SIG"/>
    <property type="match status" value="1"/>
</dbReference>
<sequence length="407" mass="44589">MRSDGELMLGGLLEAVHLVALEQVPRVVAEHARLAGFTRTLIYVTDLQEQRLVPLPGQSGDNGEALDPMLIDTTLAGRAFRNVEVVRSRRGPATTLRPEEELRVWVPILDGTERLGVLQATLPDLGELAERRIIQLASLLSMILVSKRTHSDSYARLVRVQPMTLSAEVLFNLLPPGTFANERVVVSAALEPAYEVGGDAYDYAIDGDILHVSIFDAMGHDTSAGLTATVAMGACRNSRIQGADLPTAGEAIDEAIAEQFTGRFATGILADLDLRTGELSWVNRGHHPPLVLRGGRWVATLAAEPDPPMGFRLGPGTGLLGYQLQPGDRLVFYTDGIIEAQSPDRELFGLERFIDFLIRHEADGLTVPETLRRLIQAILKHQRGRLQDDATVLVVEWQSRTPERLVL</sequence>
<evidence type="ECO:0000313" key="4">
    <source>
        <dbReference type="Proteomes" id="UP000295258"/>
    </source>
</evidence>
<comment type="caution">
    <text evidence="3">The sequence shown here is derived from an EMBL/GenBank/DDBJ whole genome shotgun (WGS) entry which is preliminary data.</text>
</comment>
<dbReference type="Gene3D" id="3.60.40.10">
    <property type="entry name" value="PPM-type phosphatase domain"/>
    <property type="match status" value="1"/>
</dbReference>
<dbReference type="InterPro" id="IPR052016">
    <property type="entry name" value="Bact_Sigma-Reg"/>
</dbReference>
<gene>
    <name evidence="3" type="ORF">E1292_02030</name>
</gene>
<protein>
    <submittedName>
        <fullName evidence="3">Serine/threonine-protein phosphatase</fullName>
    </submittedName>
</protein>
<dbReference type="EMBL" id="SMKO01000003">
    <property type="protein sequence ID" value="TDD12245.1"/>
    <property type="molecule type" value="Genomic_DNA"/>
</dbReference>
<dbReference type="GO" id="GO:0016791">
    <property type="term" value="F:phosphatase activity"/>
    <property type="evidence" value="ECO:0007669"/>
    <property type="project" value="TreeGrafter"/>
</dbReference>
<dbReference type="PANTHER" id="PTHR43156">
    <property type="entry name" value="STAGE II SPORULATION PROTEIN E-RELATED"/>
    <property type="match status" value="1"/>
</dbReference>
<evidence type="ECO:0000256" key="1">
    <source>
        <dbReference type="ARBA" id="ARBA00022801"/>
    </source>
</evidence>
<evidence type="ECO:0000259" key="2">
    <source>
        <dbReference type="SMART" id="SM00331"/>
    </source>
</evidence>
<proteinExistence type="predicted"/>
<dbReference type="SUPFAM" id="SSF81606">
    <property type="entry name" value="PP2C-like"/>
    <property type="match status" value="1"/>
</dbReference>
<dbReference type="InterPro" id="IPR036457">
    <property type="entry name" value="PPM-type-like_dom_sf"/>
</dbReference>
<dbReference type="Proteomes" id="UP000295258">
    <property type="component" value="Unassembled WGS sequence"/>
</dbReference>
<reference evidence="3 4" key="1">
    <citation type="submission" date="2019-03" db="EMBL/GenBank/DDBJ databases">
        <title>Draft genome sequences of novel Actinobacteria.</title>
        <authorList>
            <person name="Sahin N."/>
            <person name="Ay H."/>
            <person name="Saygin H."/>
        </authorList>
    </citation>
    <scope>NUCLEOTIDE SEQUENCE [LARGE SCALE GENOMIC DNA]</scope>
    <source>
        <strain evidence="3 4">KC310</strain>
    </source>
</reference>
<organism evidence="3 4">
    <name type="scientific">Nonomuraea deserti</name>
    <dbReference type="NCBI Taxonomy" id="1848322"/>
    <lineage>
        <taxon>Bacteria</taxon>
        <taxon>Bacillati</taxon>
        <taxon>Actinomycetota</taxon>
        <taxon>Actinomycetes</taxon>
        <taxon>Streptosporangiales</taxon>
        <taxon>Streptosporangiaceae</taxon>
        <taxon>Nonomuraea</taxon>
    </lineage>
</organism>
<dbReference type="AlphaFoldDB" id="A0A4R4WAF5"/>
<keyword evidence="1" id="KW-0378">Hydrolase</keyword>